<gene>
    <name evidence="1" type="ORF">L9F63_002227</name>
</gene>
<dbReference type="Proteomes" id="UP001233999">
    <property type="component" value="Unassembled WGS sequence"/>
</dbReference>
<feature type="non-terminal residue" evidence="1">
    <location>
        <position position="86"/>
    </location>
</feature>
<protein>
    <submittedName>
        <fullName evidence="1">Uncharacterized protein</fullName>
    </submittedName>
</protein>
<feature type="non-terminal residue" evidence="1">
    <location>
        <position position="1"/>
    </location>
</feature>
<comment type="caution">
    <text evidence="1">The sequence shown here is derived from an EMBL/GenBank/DDBJ whole genome shotgun (WGS) entry which is preliminary data.</text>
</comment>
<organism evidence="1 2">
    <name type="scientific">Diploptera punctata</name>
    <name type="common">Pacific beetle cockroach</name>
    <dbReference type="NCBI Taxonomy" id="6984"/>
    <lineage>
        <taxon>Eukaryota</taxon>
        <taxon>Metazoa</taxon>
        <taxon>Ecdysozoa</taxon>
        <taxon>Arthropoda</taxon>
        <taxon>Hexapoda</taxon>
        <taxon>Insecta</taxon>
        <taxon>Pterygota</taxon>
        <taxon>Neoptera</taxon>
        <taxon>Polyneoptera</taxon>
        <taxon>Dictyoptera</taxon>
        <taxon>Blattodea</taxon>
        <taxon>Blaberoidea</taxon>
        <taxon>Blaberidae</taxon>
        <taxon>Diplopterinae</taxon>
        <taxon>Diploptera</taxon>
    </lineage>
</organism>
<reference evidence="1" key="2">
    <citation type="submission" date="2023-05" db="EMBL/GenBank/DDBJ databases">
        <authorList>
            <person name="Fouks B."/>
        </authorList>
    </citation>
    <scope>NUCLEOTIDE SEQUENCE</scope>
    <source>
        <strain evidence="1">Stay&amp;Tobe</strain>
        <tissue evidence="1">Testes</tissue>
    </source>
</reference>
<accession>A0AAD8EIB3</accession>
<evidence type="ECO:0000313" key="1">
    <source>
        <dbReference type="EMBL" id="KAJ9591221.1"/>
    </source>
</evidence>
<evidence type="ECO:0000313" key="2">
    <source>
        <dbReference type="Proteomes" id="UP001233999"/>
    </source>
</evidence>
<proteinExistence type="predicted"/>
<dbReference type="AlphaFoldDB" id="A0AAD8EIB3"/>
<dbReference type="EMBL" id="JASPKZ010003881">
    <property type="protein sequence ID" value="KAJ9591221.1"/>
    <property type="molecule type" value="Genomic_DNA"/>
</dbReference>
<keyword evidence="2" id="KW-1185">Reference proteome</keyword>
<reference evidence="1" key="1">
    <citation type="journal article" date="2023" name="IScience">
        <title>Live-bearing cockroach genome reveals convergent evolutionary mechanisms linked to viviparity in insects and beyond.</title>
        <authorList>
            <person name="Fouks B."/>
            <person name="Harrison M.C."/>
            <person name="Mikhailova A.A."/>
            <person name="Marchal E."/>
            <person name="English S."/>
            <person name="Carruthers M."/>
            <person name="Jennings E.C."/>
            <person name="Chiamaka E.L."/>
            <person name="Frigard R.A."/>
            <person name="Pippel M."/>
            <person name="Attardo G.M."/>
            <person name="Benoit J.B."/>
            <person name="Bornberg-Bauer E."/>
            <person name="Tobe S.S."/>
        </authorList>
    </citation>
    <scope>NUCLEOTIDE SEQUENCE</scope>
    <source>
        <strain evidence="1">Stay&amp;Tobe</strain>
    </source>
</reference>
<name>A0AAD8EIB3_DIPPU</name>
<sequence length="86" mass="9790">DFRAVGRGLEAYSKESKPLRNVTILLICTAGDLNSAWRRTCHFARLERILPKLLPIPDMETTSGQKLTEFCNDIGGSYRIFLEVLY</sequence>